<organism evidence="2 3">
    <name type="scientific">Ogataea polymorpha</name>
    <dbReference type="NCBI Taxonomy" id="460523"/>
    <lineage>
        <taxon>Eukaryota</taxon>
        <taxon>Fungi</taxon>
        <taxon>Dikarya</taxon>
        <taxon>Ascomycota</taxon>
        <taxon>Saccharomycotina</taxon>
        <taxon>Pichiomycetes</taxon>
        <taxon>Pichiales</taxon>
        <taxon>Pichiaceae</taxon>
        <taxon>Ogataea</taxon>
    </lineage>
</organism>
<comment type="caution">
    <text evidence="2">The sequence shown here is derived from an EMBL/GenBank/DDBJ whole genome shotgun (WGS) entry which is preliminary data.</text>
</comment>
<dbReference type="AlphaFoldDB" id="A0A9P8NX38"/>
<feature type="region of interest" description="Disordered" evidence="1">
    <location>
        <begin position="42"/>
        <end position="77"/>
    </location>
</feature>
<dbReference type="EMBL" id="JAEUBD010001468">
    <property type="protein sequence ID" value="KAH3660674.1"/>
    <property type="molecule type" value="Genomic_DNA"/>
</dbReference>
<protein>
    <submittedName>
        <fullName evidence="2">Uncharacterized protein</fullName>
    </submittedName>
</protein>
<keyword evidence="3" id="KW-1185">Reference proteome</keyword>
<evidence type="ECO:0000256" key="1">
    <source>
        <dbReference type="SAM" id="MobiDB-lite"/>
    </source>
</evidence>
<evidence type="ECO:0000313" key="3">
    <source>
        <dbReference type="Proteomes" id="UP000788993"/>
    </source>
</evidence>
<accession>A0A9P8NX38</accession>
<sequence>MVAVSMHSSANGEIQYEIMDLLRFPGIPASLDCSTTASANASNSRFTSHEDLTWSGEPPPWAGVTTETDTSGTAVVI</sequence>
<reference evidence="2" key="1">
    <citation type="journal article" date="2021" name="Open Biol.">
        <title>Shared evolutionary footprints suggest mitochondrial oxidative damage underlies multiple complex I losses in fungi.</title>
        <authorList>
            <person name="Schikora-Tamarit M.A."/>
            <person name="Marcet-Houben M."/>
            <person name="Nosek J."/>
            <person name="Gabaldon T."/>
        </authorList>
    </citation>
    <scope>NUCLEOTIDE SEQUENCE</scope>
    <source>
        <strain evidence="2">NCAIM Y.01608</strain>
    </source>
</reference>
<dbReference type="Proteomes" id="UP000788993">
    <property type="component" value="Unassembled WGS sequence"/>
</dbReference>
<name>A0A9P8NX38_9ASCO</name>
<gene>
    <name evidence="2" type="ORF">OGATHE_005006</name>
</gene>
<feature type="compositionally biased region" description="Polar residues" evidence="1">
    <location>
        <begin position="65"/>
        <end position="77"/>
    </location>
</feature>
<evidence type="ECO:0000313" key="2">
    <source>
        <dbReference type="EMBL" id="KAH3660674.1"/>
    </source>
</evidence>
<reference evidence="2" key="2">
    <citation type="submission" date="2021-01" db="EMBL/GenBank/DDBJ databases">
        <authorList>
            <person name="Schikora-Tamarit M.A."/>
        </authorList>
    </citation>
    <scope>NUCLEOTIDE SEQUENCE</scope>
    <source>
        <strain evidence="2">NCAIM Y.01608</strain>
    </source>
</reference>
<proteinExistence type="predicted"/>